<evidence type="ECO:0000313" key="2">
    <source>
        <dbReference type="EMBL" id="CAB0004617.1"/>
    </source>
</evidence>
<sequence>MSQFTFNKQVASQDQRQKRVADQRSAETKQARVASSLEKIDFLQSISSKNGLVAQFWDGHARFTKMLQLKMKLELELKMKLELKQTLSRSYSVSTADRVRDNIPSRDYDGLKSQCDTAMHELQVLRRQHSETVRRCEHTMKELEYYRGQHHAAMAQLESAAQESSTLRTKYGELVSDLRSSQVSQKRIA</sequence>
<feature type="region of interest" description="Disordered" evidence="1">
    <location>
        <begin position="1"/>
        <end position="28"/>
    </location>
</feature>
<dbReference type="OrthoDB" id="10067129at2759"/>
<reference evidence="2 3" key="1">
    <citation type="submission" date="2020-02" db="EMBL/GenBank/DDBJ databases">
        <authorList>
            <person name="Ferguson B K."/>
        </authorList>
    </citation>
    <scope>NUCLEOTIDE SEQUENCE [LARGE SCALE GENOMIC DNA]</scope>
</reference>
<dbReference type="Proteomes" id="UP000479000">
    <property type="component" value="Unassembled WGS sequence"/>
</dbReference>
<dbReference type="GO" id="GO:0035331">
    <property type="term" value="P:negative regulation of hippo signaling"/>
    <property type="evidence" value="ECO:0007669"/>
    <property type="project" value="TreeGrafter"/>
</dbReference>
<dbReference type="PANTHER" id="PTHR46360:SF1">
    <property type="entry name" value="DISKS LARGE HOMOLOG 5"/>
    <property type="match status" value="1"/>
</dbReference>
<dbReference type="PANTHER" id="PTHR46360">
    <property type="entry name" value="DISKS LARGE HOMOLOG 5"/>
    <property type="match status" value="1"/>
</dbReference>
<accession>A0A6H5GKS9</accession>
<dbReference type="EMBL" id="CADCXU010015118">
    <property type="protein sequence ID" value="CAB0004617.1"/>
    <property type="molecule type" value="Genomic_DNA"/>
</dbReference>
<protein>
    <submittedName>
        <fullName evidence="2">Uncharacterized protein</fullName>
    </submittedName>
</protein>
<dbReference type="GO" id="GO:0005886">
    <property type="term" value="C:plasma membrane"/>
    <property type="evidence" value="ECO:0007669"/>
    <property type="project" value="TreeGrafter"/>
</dbReference>
<feature type="compositionally biased region" description="Basic and acidic residues" evidence="1">
    <location>
        <begin position="15"/>
        <end position="28"/>
    </location>
</feature>
<proteinExistence type="predicted"/>
<feature type="compositionally biased region" description="Polar residues" evidence="1">
    <location>
        <begin position="1"/>
        <end position="14"/>
    </location>
</feature>
<keyword evidence="3" id="KW-1185">Reference proteome</keyword>
<organism evidence="2 3">
    <name type="scientific">Nesidiocoris tenuis</name>
    <dbReference type="NCBI Taxonomy" id="355587"/>
    <lineage>
        <taxon>Eukaryota</taxon>
        <taxon>Metazoa</taxon>
        <taxon>Ecdysozoa</taxon>
        <taxon>Arthropoda</taxon>
        <taxon>Hexapoda</taxon>
        <taxon>Insecta</taxon>
        <taxon>Pterygota</taxon>
        <taxon>Neoptera</taxon>
        <taxon>Paraneoptera</taxon>
        <taxon>Hemiptera</taxon>
        <taxon>Heteroptera</taxon>
        <taxon>Panheteroptera</taxon>
        <taxon>Cimicomorpha</taxon>
        <taxon>Miridae</taxon>
        <taxon>Dicyphina</taxon>
        <taxon>Nesidiocoris</taxon>
    </lineage>
</organism>
<dbReference type="AlphaFoldDB" id="A0A6H5GKS9"/>
<evidence type="ECO:0000313" key="3">
    <source>
        <dbReference type="Proteomes" id="UP000479000"/>
    </source>
</evidence>
<dbReference type="InterPro" id="IPR053004">
    <property type="entry name" value="MAGUK_Signaling_Regulators"/>
</dbReference>
<gene>
    <name evidence="2" type="ORF">NTEN_LOCUS10094</name>
</gene>
<name>A0A6H5GKS9_9HEMI</name>
<evidence type="ECO:0000256" key="1">
    <source>
        <dbReference type="SAM" id="MobiDB-lite"/>
    </source>
</evidence>